<evidence type="ECO:0000259" key="1">
    <source>
        <dbReference type="Pfam" id="PF08239"/>
    </source>
</evidence>
<protein>
    <recommendedName>
        <fullName evidence="1">SH3b domain-containing protein</fullName>
    </recommendedName>
</protein>
<dbReference type="STRING" id="1612624.ADU59_04900"/>
<dbReference type="Gene3D" id="2.30.30.40">
    <property type="entry name" value="SH3 Domains"/>
    <property type="match status" value="1"/>
</dbReference>
<reference evidence="2 3" key="1">
    <citation type="journal article" date="2016" name="Syst. Appl. Microbiol.">
        <title>Pararhizobium polonicum sp. nov. isolated from tumors on stone fruit rootstocks.</title>
        <authorList>
            <person name="Pulawska J."/>
            <person name="Kuzmanovic N."/>
            <person name="Willems A."/>
            <person name="Pothier J.F."/>
        </authorList>
    </citation>
    <scope>NUCLEOTIDE SEQUENCE [LARGE SCALE GENOMIC DNA]</scope>
    <source>
        <strain evidence="2 3">F5.1</strain>
    </source>
</reference>
<organism evidence="2 3">
    <name type="scientific">Pararhizobium polonicum</name>
    <dbReference type="NCBI Taxonomy" id="1612624"/>
    <lineage>
        <taxon>Bacteria</taxon>
        <taxon>Pseudomonadati</taxon>
        <taxon>Pseudomonadota</taxon>
        <taxon>Alphaproteobacteria</taxon>
        <taxon>Hyphomicrobiales</taxon>
        <taxon>Rhizobiaceae</taxon>
        <taxon>Rhizobium/Agrobacterium group</taxon>
        <taxon>Pararhizobium</taxon>
    </lineage>
</organism>
<dbReference type="EMBL" id="LGLV01000004">
    <property type="protein sequence ID" value="OBZ97264.1"/>
    <property type="molecule type" value="Genomic_DNA"/>
</dbReference>
<proteinExistence type="predicted"/>
<evidence type="ECO:0000313" key="2">
    <source>
        <dbReference type="EMBL" id="OBZ97264.1"/>
    </source>
</evidence>
<keyword evidence="3" id="KW-1185">Reference proteome</keyword>
<sequence>MAAVTLFAAAAQSASGADCIVADPTATPLNVRAEPQGRVLSVLGNGTAVQVVEERAHGGKRWAKVARNGKALGWVFAAYLDCAAADGKSKSAPMHPRTPPP</sequence>
<dbReference type="Proteomes" id="UP000093111">
    <property type="component" value="Unassembled WGS sequence"/>
</dbReference>
<dbReference type="Pfam" id="PF08239">
    <property type="entry name" value="SH3_3"/>
    <property type="match status" value="1"/>
</dbReference>
<evidence type="ECO:0000313" key="3">
    <source>
        <dbReference type="Proteomes" id="UP000093111"/>
    </source>
</evidence>
<name>A0A1C7PC28_9HYPH</name>
<accession>A0A1C7PC28</accession>
<feature type="domain" description="SH3b" evidence="1">
    <location>
        <begin position="29"/>
        <end position="81"/>
    </location>
</feature>
<dbReference type="AlphaFoldDB" id="A0A1C7PC28"/>
<dbReference type="PATRIC" id="fig|1612624.7.peg.1024"/>
<dbReference type="InterPro" id="IPR003646">
    <property type="entry name" value="SH3-like_bac-type"/>
</dbReference>
<gene>
    <name evidence="2" type="ORF">ADU59_04900</name>
</gene>
<comment type="caution">
    <text evidence="2">The sequence shown here is derived from an EMBL/GenBank/DDBJ whole genome shotgun (WGS) entry which is preliminary data.</text>
</comment>